<dbReference type="InterPro" id="IPR054290">
    <property type="entry name" value="DUF7026"/>
</dbReference>
<evidence type="ECO:0000313" key="2">
    <source>
        <dbReference type="EMBL" id="EEF44069.1"/>
    </source>
</evidence>
<proteinExistence type="predicted"/>
<name>B9RX40_RICCO</name>
<keyword evidence="3" id="KW-1185">Reference proteome</keyword>
<dbReference type="FunCoup" id="B9RX40">
    <property type="interactions" value="298"/>
</dbReference>
<protein>
    <recommendedName>
        <fullName evidence="1">DUF7026 domain-containing protein</fullName>
    </recommendedName>
</protein>
<dbReference type="eggNOG" id="ENOG502S1HI">
    <property type="taxonomic scope" value="Eukaryota"/>
</dbReference>
<dbReference type="AlphaFoldDB" id="B9RX40"/>
<dbReference type="InParanoid" id="B9RX40"/>
<gene>
    <name evidence="2" type="ORF">RCOM_0817010</name>
</gene>
<dbReference type="Pfam" id="PF22950">
    <property type="entry name" value="DUF7026"/>
    <property type="match status" value="1"/>
</dbReference>
<sequence>MFRYFPFPTATHFSNRLKTHIQCNNNNKVSDADLASDLATEVAKINTQLVQKEEAMRKGKELLFTELCHYLDMEKEEVKRKWSNLDQEEKWVLIIGFVDEWGINFHPLSARSVRAMIEEYINEKKSSSSSSASELFPGLKRLMGFSENK</sequence>
<accession>B9RX40</accession>
<feature type="domain" description="DUF7026" evidence="1">
    <location>
        <begin position="52"/>
        <end position="101"/>
    </location>
</feature>
<evidence type="ECO:0000313" key="3">
    <source>
        <dbReference type="Proteomes" id="UP000008311"/>
    </source>
</evidence>
<dbReference type="EMBL" id="EQ973826">
    <property type="protein sequence ID" value="EEF44069.1"/>
    <property type="molecule type" value="Genomic_DNA"/>
</dbReference>
<organism evidence="2 3">
    <name type="scientific">Ricinus communis</name>
    <name type="common">Castor bean</name>
    <dbReference type="NCBI Taxonomy" id="3988"/>
    <lineage>
        <taxon>Eukaryota</taxon>
        <taxon>Viridiplantae</taxon>
        <taxon>Streptophyta</taxon>
        <taxon>Embryophyta</taxon>
        <taxon>Tracheophyta</taxon>
        <taxon>Spermatophyta</taxon>
        <taxon>Magnoliopsida</taxon>
        <taxon>eudicotyledons</taxon>
        <taxon>Gunneridae</taxon>
        <taxon>Pentapetalae</taxon>
        <taxon>rosids</taxon>
        <taxon>fabids</taxon>
        <taxon>Malpighiales</taxon>
        <taxon>Euphorbiaceae</taxon>
        <taxon>Acalyphoideae</taxon>
        <taxon>Acalypheae</taxon>
        <taxon>Ricinus</taxon>
    </lineage>
</organism>
<evidence type="ECO:0000259" key="1">
    <source>
        <dbReference type="Pfam" id="PF22950"/>
    </source>
</evidence>
<reference evidence="3" key="1">
    <citation type="journal article" date="2010" name="Nat. Biotechnol.">
        <title>Draft genome sequence of the oilseed species Ricinus communis.</title>
        <authorList>
            <person name="Chan A.P."/>
            <person name="Crabtree J."/>
            <person name="Zhao Q."/>
            <person name="Lorenzi H."/>
            <person name="Orvis J."/>
            <person name="Puiu D."/>
            <person name="Melake-Berhan A."/>
            <person name="Jones K.M."/>
            <person name="Redman J."/>
            <person name="Chen G."/>
            <person name="Cahoon E.B."/>
            <person name="Gedil M."/>
            <person name="Stanke M."/>
            <person name="Haas B.J."/>
            <person name="Wortman J.R."/>
            <person name="Fraser-Liggett C.M."/>
            <person name="Ravel J."/>
            <person name="Rabinowicz P.D."/>
        </authorList>
    </citation>
    <scope>NUCLEOTIDE SEQUENCE [LARGE SCALE GENOMIC DNA]</scope>
    <source>
        <strain evidence="3">cv. Hale</strain>
    </source>
</reference>
<dbReference type="Proteomes" id="UP000008311">
    <property type="component" value="Unassembled WGS sequence"/>
</dbReference>